<feature type="domain" description="FERM" evidence="14">
    <location>
        <begin position="1"/>
        <end position="326"/>
    </location>
</feature>
<dbReference type="GO" id="GO:0030182">
    <property type="term" value="P:neuron differentiation"/>
    <property type="evidence" value="ECO:0007669"/>
    <property type="project" value="UniProtKB-ARBA"/>
</dbReference>
<dbReference type="GO" id="GO:0019221">
    <property type="term" value="P:cytokine-mediated signaling pathway"/>
    <property type="evidence" value="ECO:0007669"/>
    <property type="project" value="TreeGrafter"/>
</dbReference>
<keyword evidence="3" id="KW-0808">Transferase</keyword>
<dbReference type="PANTHER" id="PTHR45807">
    <property type="entry name" value="TYROSINE-PROTEIN KINASE HOPSCOTCH"/>
    <property type="match status" value="1"/>
</dbReference>
<dbReference type="InterPro" id="IPR000719">
    <property type="entry name" value="Prot_kinase_dom"/>
</dbReference>
<evidence type="ECO:0000313" key="15">
    <source>
        <dbReference type="EMBL" id="JAB55943.1"/>
    </source>
</evidence>
<dbReference type="InterPro" id="IPR051286">
    <property type="entry name" value="JAK"/>
</dbReference>
<dbReference type="SMART" id="SM00219">
    <property type="entry name" value="TyrKc"/>
    <property type="match status" value="1"/>
</dbReference>
<evidence type="ECO:0000256" key="7">
    <source>
        <dbReference type="ARBA" id="ARBA00022999"/>
    </source>
</evidence>
<dbReference type="InterPro" id="IPR011009">
    <property type="entry name" value="Kinase-like_dom_sf"/>
</dbReference>
<dbReference type="GO" id="GO:0005829">
    <property type="term" value="C:cytosol"/>
    <property type="evidence" value="ECO:0007669"/>
    <property type="project" value="TreeGrafter"/>
</dbReference>
<dbReference type="GO" id="GO:0050793">
    <property type="term" value="P:regulation of developmental process"/>
    <property type="evidence" value="ECO:0007669"/>
    <property type="project" value="UniProtKB-ARBA"/>
</dbReference>
<evidence type="ECO:0000256" key="8">
    <source>
        <dbReference type="ARBA" id="ARBA00023136"/>
    </source>
</evidence>
<sequence length="1188" mass="138076">IFSYIDEKFIEIKHNENDTCEDVCTLMCKKLGIGPLVQLLYGLRVSDTKWFLPACGQLNSQQQKYEFRIRFKIPKLSNLKSLDKTSFNYYYYQLRYDLLQSKIDEIQYPRDKNKILGYVVSDMYRKMLEDKCTVDHLKKNYKRFMPRKIDERHSIFTISIAQRKVFDLLEKIENRNHDVDYVKCIYIDDIDNMAPNYLYEEYMGSIAYPFDDNIKTGKCSVKIKFVPFNNSNHSSNSSNSNSNPSDSINHNSNSVSTPGLKIFYSHEWKHIAKIDEIFSILIENNVVKLEIKDQPNIYTIDFTNKLELESFVSCLSGYYRLMFKWTVDLCKQLYSPSLAKLLELKSHGPVGGNFSYNKIIEKSKNIGAHIIRQCEFNYDTYYVDIIQKHIHQPTTYKIKFEHDRWHLQRPEAISTYKELIDVLVDLKPSNSKLYRLSPSEYDKPANLLLCAPTYQLTAKKKLDDLNEIKQIKPQIINAVKDLIINRASQTDCSDGAFSKMRAELQMPNDRKIDVTLKILKRERTDTHLVEFLELTDFWASLDSLDIIKLYGITLRQPYSMVLESSRYGPLNEFLRSHSSVPLYCLIDAAHSLARALYYLQENNLIHGYIRCSVMQVVKYDEDKNLLVAKLGDSGFTKPLTIRELLWIPVDYYYMPFEQMQCVRNDPKADIWATATTFWEILSRGRTIQDDPRSIFANGKVLPFPKEFNQIKDEIYEIMLQGWNEDPDKRFSPQRILWKFMSAKLKCSNSYSEINNHVSSSTHNNHQRHNHADRHHRMNHIDHHSSNHNSHHHQHHHNHNSHTNYQSSVSTDYSTFGSGSKKSINSNQTEDTYLNSHGDLASNNGSESERISNSSQCSTCSDLSYTRSTEPLIRYNGAGSSNNSGSTIYPQNDEDLYHEYDKPTMIELPDRRIIFKHLIGDGHYGKVYYGQMEDNSNNVREVALKTIKRIPNVSEFQGLIRDFQREISIMKKLNHRNIVKILDSIESDASNIVIVMEHIKHGSFLSYLNYNKFLLTREILLKFAKDIASGMEYLASEKIIHRDLAARNILVESRDCVKISDFGLAQLTDAGNYYIVNSARDLPIKWYAPETLGNQKYTLQSDVWSYGVTLYEMFSDGDPPYNGEEINATALYTRLVNHERLSQPRNADDDIYNALILPCWEFLPRLRPTFTSIITLIDDLLNDSGECIN</sequence>
<feature type="compositionally biased region" description="Polar residues" evidence="12">
    <location>
        <begin position="808"/>
        <end position="860"/>
    </location>
</feature>
<dbReference type="PROSITE" id="PS00109">
    <property type="entry name" value="PROTEIN_KINASE_TYR"/>
    <property type="match status" value="1"/>
</dbReference>
<accession>U5ER33</accession>
<dbReference type="GO" id="GO:0004715">
    <property type="term" value="F:non-membrane spanning protein tyrosine kinase activity"/>
    <property type="evidence" value="ECO:0007669"/>
    <property type="project" value="TreeGrafter"/>
</dbReference>
<dbReference type="GO" id="GO:0012505">
    <property type="term" value="C:endomembrane system"/>
    <property type="evidence" value="ECO:0007669"/>
    <property type="project" value="UniProtKB-SubCell"/>
</dbReference>
<dbReference type="InterPro" id="IPR019749">
    <property type="entry name" value="Band_41_domain"/>
</dbReference>
<dbReference type="PROSITE" id="PS00107">
    <property type="entry name" value="PROTEIN_KINASE_ATP"/>
    <property type="match status" value="1"/>
</dbReference>
<feature type="region of interest" description="Disordered" evidence="12">
    <location>
        <begin position="779"/>
        <end position="860"/>
    </location>
</feature>
<proteinExistence type="evidence at transcript level"/>
<dbReference type="Pfam" id="PF07714">
    <property type="entry name" value="PK_Tyr_Ser-Thr"/>
    <property type="match status" value="2"/>
</dbReference>
<dbReference type="InterPro" id="IPR017441">
    <property type="entry name" value="Protein_kinase_ATP_BS"/>
</dbReference>
<dbReference type="SMART" id="SM00295">
    <property type="entry name" value="B41"/>
    <property type="match status" value="1"/>
</dbReference>
<evidence type="ECO:0000256" key="11">
    <source>
        <dbReference type="PROSITE-ProRule" id="PRU10141"/>
    </source>
</evidence>
<dbReference type="FunFam" id="1.10.510.10:FF:001512">
    <property type="entry name" value="Receptor tyrosine-protein kinase erbB-2"/>
    <property type="match status" value="1"/>
</dbReference>
<name>U5ER33_9DIPT</name>
<keyword evidence="6 11" id="KW-0067">ATP-binding</keyword>
<feature type="domain" description="Protein kinase" evidence="13">
    <location>
        <begin position="912"/>
        <end position="1180"/>
    </location>
</feature>
<keyword evidence="7" id="KW-0727">SH2 domain</keyword>
<keyword evidence="2" id="KW-0597">Phosphoprotein</keyword>
<dbReference type="GO" id="GO:0004714">
    <property type="term" value="F:transmembrane receptor protein tyrosine kinase activity"/>
    <property type="evidence" value="ECO:0007669"/>
    <property type="project" value="UniProtKB-EC"/>
</dbReference>
<keyword evidence="5" id="KW-0418">Kinase</keyword>
<feature type="binding site" evidence="11">
    <location>
        <position position="944"/>
    </location>
    <ligand>
        <name>ATP</name>
        <dbReference type="ChEBI" id="CHEBI:30616"/>
    </ligand>
</feature>
<evidence type="ECO:0000256" key="10">
    <source>
        <dbReference type="ARBA" id="ARBA00051243"/>
    </source>
</evidence>
<evidence type="ECO:0008006" key="16">
    <source>
        <dbReference type="Google" id="ProtNLM"/>
    </source>
</evidence>
<dbReference type="EMBL" id="GANO01003928">
    <property type="protein sequence ID" value="JAB55943.1"/>
    <property type="molecule type" value="mRNA"/>
</dbReference>
<feature type="domain" description="Protein kinase" evidence="13">
    <location>
        <begin position="486"/>
        <end position="740"/>
    </location>
</feature>
<dbReference type="PANTHER" id="PTHR45807:SF7">
    <property type="entry name" value="TYROSINE-PROTEIN KINASE HOPSCOTCH"/>
    <property type="match status" value="1"/>
</dbReference>
<evidence type="ECO:0000259" key="13">
    <source>
        <dbReference type="PROSITE" id="PS50011"/>
    </source>
</evidence>
<evidence type="ECO:0000256" key="6">
    <source>
        <dbReference type="ARBA" id="ARBA00022840"/>
    </source>
</evidence>
<dbReference type="GO" id="GO:0071944">
    <property type="term" value="C:cell periphery"/>
    <property type="evidence" value="ECO:0007669"/>
    <property type="project" value="UniProtKB-ARBA"/>
</dbReference>
<evidence type="ECO:0000256" key="5">
    <source>
        <dbReference type="ARBA" id="ARBA00022777"/>
    </source>
</evidence>
<evidence type="ECO:0000259" key="14">
    <source>
        <dbReference type="PROSITE" id="PS50057"/>
    </source>
</evidence>
<dbReference type="CDD" id="cd00192">
    <property type="entry name" value="PTKc"/>
    <property type="match status" value="1"/>
</dbReference>
<dbReference type="Gene3D" id="1.10.510.10">
    <property type="entry name" value="Transferase(Phosphotransferase) domain 1"/>
    <property type="match status" value="2"/>
</dbReference>
<organism evidence="15">
    <name type="scientific">Corethrella appendiculata</name>
    <dbReference type="NCBI Taxonomy" id="1370023"/>
    <lineage>
        <taxon>Eukaryota</taxon>
        <taxon>Metazoa</taxon>
        <taxon>Ecdysozoa</taxon>
        <taxon>Arthropoda</taxon>
        <taxon>Hexapoda</taxon>
        <taxon>Insecta</taxon>
        <taxon>Pterygota</taxon>
        <taxon>Neoptera</taxon>
        <taxon>Endopterygota</taxon>
        <taxon>Diptera</taxon>
        <taxon>Nematocera</taxon>
        <taxon>Culicoidea</taxon>
        <taxon>Chaoboridae</taxon>
        <taxon>Corethrella</taxon>
    </lineage>
</organism>
<evidence type="ECO:0000256" key="9">
    <source>
        <dbReference type="ARBA" id="ARBA00023137"/>
    </source>
</evidence>
<dbReference type="GO" id="GO:0051130">
    <property type="term" value="P:positive regulation of cellular component organization"/>
    <property type="evidence" value="ECO:0007669"/>
    <property type="project" value="UniProtKB-ARBA"/>
</dbReference>
<evidence type="ECO:0000256" key="12">
    <source>
        <dbReference type="SAM" id="MobiDB-lite"/>
    </source>
</evidence>
<dbReference type="GO" id="GO:0035556">
    <property type="term" value="P:intracellular signal transduction"/>
    <property type="evidence" value="ECO:0007669"/>
    <property type="project" value="TreeGrafter"/>
</dbReference>
<dbReference type="InterPro" id="IPR008266">
    <property type="entry name" value="Tyr_kinase_AS"/>
</dbReference>
<dbReference type="InterPro" id="IPR020635">
    <property type="entry name" value="Tyr_kinase_cat_dom"/>
</dbReference>
<comment type="subcellular location">
    <subcellularLocation>
        <location evidence="1">Endomembrane system</location>
    </subcellularLocation>
</comment>
<dbReference type="Gene3D" id="3.30.200.20">
    <property type="entry name" value="Phosphorylase Kinase, domain 1"/>
    <property type="match status" value="1"/>
</dbReference>
<dbReference type="GO" id="GO:0005524">
    <property type="term" value="F:ATP binding"/>
    <property type="evidence" value="ECO:0007669"/>
    <property type="project" value="UniProtKB-UniRule"/>
</dbReference>
<dbReference type="GO" id="GO:0048468">
    <property type="term" value="P:cell development"/>
    <property type="evidence" value="ECO:0007669"/>
    <property type="project" value="UniProtKB-ARBA"/>
</dbReference>
<dbReference type="GO" id="GO:0009887">
    <property type="term" value="P:animal organ morphogenesis"/>
    <property type="evidence" value="ECO:0007669"/>
    <property type="project" value="UniProtKB-ARBA"/>
</dbReference>
<keyword evidence="8" id="KW-0472">Membrane</keyword>
<dbReference type="InterPro" id="IPR000299">
    <property type="entry name" value="FERM_domain"/>
</dbReference>
<reference evidence="15" key="1">
    <citation type="journal article" date="2014" name="Insect Biochem. Mol. Biol.">
        <title>An insight into the sialome of the frog biting fly, Corethrella appendiculata.</title>
        <authorList>
            <person name="Ribeiro J.M.C."/>
            <person name="Chagas A.C."/>
            <person name="Pham V.M."/>
            <person name="Lounibos L.P."/>
            <person name="Calvo E."/>
        </authorList>
    </citation>
    <scope>NUCLEOTIDE SEQUENCE</scope>
    <source>
        <tissue evidence="15">Salivary glands</tissue>
    </source>
</reference>
<dbReference type="InterPro" id="IPR001245">
    <property type="entry name" value="Ser-Thr/Tyr_kinase_cat_dom"/>
</dbReference>
<dbReference type="PRINTS" id="PR00109">
    <property type="entry name" value="TYRKINASE"/>
</dbReference>
<keyword evidence="9" id="KW-0829">Tyrosine-protein kinase</keyword>
<feature type="non-terminal residue" evidence="15">
    <location>
        <position position="1"/>
    </location>
</feature>
<protein>
    <recommendedName>
        <fullName evidence="16">Non-specific protein-tyrosine kinase</fullName>
    </recommendedName>
</protein>
<dbReference type="GO" id="GO:0005126">
    <property type="term" value="F:cytokine receptor binding"/>
    <property type="evidence" value="ECO:0007669"/>
    <property type="project" value="TreeGrafter"/>
</dbReference>
<dbReference type="PROSITE" id="PS50011">
    <property type="entry name" value="PROTEIN_KINASE_DOM"/>
    <property type="match status" value="2"/>
</dbReference>
<evidence type="ECO:0000256" key="1">
    <source>
        <dbReference type="ARBA" id="ARBA00004308"/>
    </source>
</evidence>
<evidence type="ECO:0000256" key="4">
    <source>
        <dbReference type="ARBA" id="ARBA00022741"/>
    </source>
</evidence>
<dbReference type="GO" id="GO:0007259">
    <property type="term" value="P:cell surface receptor signaling pathway via JAK-STAT"/>
    <property type="evidence" value="ECO:0007669"/>
    <property type="project" value="TreeGrafter"/>
</dbReference>
<dbReference type="PROSITE" id="PS50057">
    <property type="entry name" value="FERM_3"/>
    <property type="match status" value="1"/>
</dbReference>
<evidence type="ECO:0000256" key="2">
    <source>
        <dbReference type="ARBA" id="ARBA00022553"/>
    </source>
</evidence>
<keyword evidence="4 11" id="KW-0547">Nucleotide-binding</keyword>
<comment type="catalytic activity">
    <reaction evidence="10">
        <text>L-tyrosyl-[protein] + ATP = O-phospho-L-tyrosyl-[protein] + ADP + H(+)</text>
        <dbReference type="Rhea" id="RHEA:10596"/>
        <dbReference type="Rhea" id="RHEA-COMP:10136"/>
        <dbReference type="Rhea" id="RHEA-COMP:20101"/>
        <dbReference type="ChEBI" id="CHEBI:15378"/>
        <dbReference type="ChEBI" id="CHEBI:30616"/>
        <dbReference type="ChEBI" id="CHEBI:46858"/>
        <dbReference type="ChEBI" id="CHEBI:61978"/>
        <dbReference type="ChEBI" id="CHEBI:456216"/>
        <dbReference type="EC" id="2.7.10.1"/>
    </reaction>
</comment>
<evidence type="ECO:0000256" key="3">
    <source>
        <dbReference type="ARBA" id="ARBA00022679"/>
    </source>
</evidence>
<dbReference type="AlphaFoldDB" id="U5ER33"/>
<dbReference type="SMART" id="SM00220">
    <property type="entry name" value="S_TKc"/>
    <property type="match status" value="1"/>
</dbReference>
<dbReference type="SUPFAM" id="SSF56112">
    <property type="entry name" value="Protein kinase-like (PK-like)"/>
    <property type="match status" value="2"/>
</dbReference>
<feature type="compositionally biased region" description="Basic residues" evidence="12">
    <location>
        <begin position="788"/>
        <end position="799"/>
    </location>
</feature>